<evidence type="ECO:0000313" key="1">
    <source>
        <dbReference type="EMBL" id="CAA7261709.1"/>
    </source>
</evidence>
<gene>
    <name evidence="1" type="ORF">AAE3_LOCUS3987</name>
</gene>
<sequence length="164" mass="17310">MASATITATIGTATATLLMVYPHGGITDAELKAELLVIQSWSWFVVFNSNGADIGGKLPNSTASFPVSVMLATCMSDLHVSTTSPTERVHITGRLSTAAAWALNPRENNSCVHIYTKNDTLADGYDSWLLKNKSKSKLSSADIQAKVTAALANNRGVLGQGNLA</sequence>
<proteinExistence type="predicted"/>
<reference evidence="1 2" key="1">
    <citation type="submission" date="2020-01" db="EMBL/GenBank/DDBJ databases">
        <authorList>
            <person name="Gupta K D."/>
        </authorList>
    </citation>
    <scope>NUCLEOTIDE SEQUENCE [LARGE SCALE GENOMIC DNA]</scope>
</reference>
<dbReference type="EMBL" id="CACVBS010000034">
    <property type="protein sequence ID" value="CAA7261709.1"/>
    <property type="molecule type" value="Genomic_DNA"/>
</dbReference>
<evidence type="ECO:0000313" key="2">
    <source>
        <dbReference type="Proteomes" id="UP000467700"/>
    </source>
</evidence>
<dbReference type="OrthoDB" id="2984947at2759"/>
<comment type="caution">
    <text evidence="1">The sequence shown here is derived from an EMBL/GenBank/DDBJ whole genome shotgun (WGS) entry which is preliminary data.</text>
</comment>
<protein>
    <submittedName>
        <fullName evidence="1">Uncharacterized protein</fullName>
    </submittedName>
</protein>
<keyword evidence="2" id="KW-1185">Reference proteome</keyword>
<dbReference type="AlphaFoldDB" id="A0A8S0XGH7"/>
<dbReference type="Proteomes" id="UP000467700">
    <property type="component" value="Unassembled WGS sequence"/>
</dbReference>
<organism evidence="1 2">
    <name type="scientific">Cyclocybe aegerita</name>
    <name type="common">Black poplar mushroom</name>
    <name type="synonym">Agrocybe aegerita</name>
    <dbReference type="NCBI Taxonomy" id="1973307"/>
    <lineage>
        <taxon>Eukaryota</taxon>
        <taxon>Fungi</taxon>
        <taxon>Dikarya</taxon>
        <taxon>Basidiomycota</taxon>
        <taxon>Agaricomycotina</taxon>
        <taxon>Agaricomycetes</taxon>
        <taxon>Agaricomycetidae</taxon>
        <taxon>Agaricales</taxon>
        <taxon>Agaricineae</taxon>
        <taxon>Bolbitiaceae</taxon>
        <taxon>Cyclocybe</taxon>
    </lineage>
</organism>
<name>A0A8S0XGH7_CYCAE</name>
<accession>A0A8S0XGH7</accession>